<organism evidence="1">
    <name type="scientific">viral metagenome</name>
    <dbReference type="NCBI Taxonomy" id="1070528"/>
    <lineage>
        <taxon>unclassified sequences</taxon>
        <taxon>metagenomes</taxon>
        <taxon>organismal metagenomes</taxon>
    </lineage>
</organism>
<sequence length="128" mass="15463">MDEYIPSYLKNHTRCPRCNNNLSKERVLSFSYLNECKKCSNMGMYSDNQNYYMRNNDYNRNLLYESCSCKTEYIYKNIIKCDNCIRCDECKEKLSYKTLYDINSIKSNHLCNKCFEKINYNITENVNY</sequence>
<proteinExistence type="predicted"/>
<accession>A0A6C0JRT2</accession>
<name>A0A6C0JRT2_9ZZZZ</name>
<evidence type="ECO:0000313" key="1">
    <source>
        <dbReference type="EMBL" id="QHU07147.1"/>
    </source>
</evidence>
<reference evidence="1" key="1">
    <citation type="journal article" date="2020" name="Nature">
        <title>Giant virus diversity and host interactions through global metagenomics.</title>
        <authorList>
            <person name="Schulz F."/>
            <person name="Roux S."/>
            <person name="Paez-Espino D."/>
            <person name="Jungbluth S."/>
            <person name="Walsh D.A."/>
            <person name="Denef V.J."/>
            <person name="McMahon K.D."/>
            <person name="Konstantinidis K.T."/>
            <person name="Eloe-Fadrosh E.A."/>
            <person name="Kyrpides N.C."/>
            <person name="Woyke T."/>
        </authorList>
    </citation>
    <scope>NUCLEOTIDE SEQUENCE</scope>
    <source>
        <strain evidence="1">GVMAG-S-1040241-154</strain>
    </source>
</reference>
<dbReference type="AlphaFoldDB" id="A0A6C0JRT2"/>
<protein>
    <submittedName>
        <fullName evidence="1">Uncharacterized protein</fullName>
    </submittedName>
</protein>
<dbReference type="EMBL" id="MN740684">
    <property type="protein sequence ID" value="QHU07147.1"/>
    <property type="molecule type" value="Genomic_DNA"/>
</dbReference>